<dbReference type="EMBL" id="CCDI010000003">
    <property type="protein sequence ID" value="CDQ24332.1"/>
    <property type="molecule type" value="Genomic_DNA"/>
</dbReference>
<dbReference type="Gene3D" id="1.20.81.30">
    <property type="entry name" value="Type II secretion system (T2SS), domain F"/>
    <property type="match status" value="1"/>
</dbReference>
<dbReference type="RefSeq" id="WP_231622391.1">
    <property type="nucleotide sequence ID" value="NZ_CCDH010000001.1"/>
</dbReference>
<keyword evidence="10" id="KW-1185">Reference proteome</keyword>
<feature type="transmembrane region" description="Helical" evidence="7">
    <location>
        <begin position="323"/>
        <end position="344"/>
    </location>
</feature>
<dbReference type="InterPro" id="IPR003004">
    <property type="entry name" value="GspF/PilC"/>
</dbReference>
<comment type="similarity">
    <text evidence="2">Belongs to the GSP F family.</text>
</comment>
<keyword evidence="3" id="KW-1003">Cell membrane</keyword>
<dbReference type="PANTHER" id="PTHR30012">
    <property type="entry name" value="GENERAL SECRETION PATHWAY PROTEIN"/>
    <property type="match status" value="1"/>
</dbReference>
<feature type="domain" description="Type II secretion system protein GspF" evidence="8">
    <location>
        <begin position="30"/>
        <end position="138"/>
    </location>
</feature>
<feature type="transmembrane region" description="Helical" evidence="7">
    <location>
        <begin position="121"/>
        <end position="140"/>
    </location>
</feature>
<protein>
    <submittedName>
        <fullName evidence="9">Type IV pilin biogenesis protein</fullName>
    </submittedName>
</protein>
<sequence length="350" mass="40711">MHSASSPAAKWTRFRDTPLSVKHQILFFKRCSHILDKGYPLLEALKMTGWDPQLKPISEILLQSLRSGDPIHLACQKARFSLSVTNFLYFSQVHHDLSKSFRQCKDLLQMKKDYKDRFLRVLRYPLFLFVFLVIACIVLQRTVMPNFIILFEGQNNQSFTLMVNMMHAVNAMGAATIFLFLSGGLLIIILPRISLQKKLPLYEKVPLLKFYQSFSASFLFTTHLYSLLTAGLTIKESLELIRDHKQYKLISYYSERILTDLSSGKTFAQSIYSCPLFRPELTNVFHYTNDIHALKDELEVLAEFFMDYINQKITGWLQIIQPAFFILIAVMIICIYASIMLPLYQWMNQI</sequence>
<evidence type="ECO:0000259" key="8">
    <source>
        <dbReference type="Pfam" id="PF00482"/>
    </source>
</evidence>
<dbReference type="InterPro" id="IPR018076">
    <property type="entry name" value="T2SS_GspF_dom"/>
</dbReference>
<comment type="caution">
    <text evidence="9">The sequence shown here is derived from an EMBL/GenBank/DDBJ whole genome shotgun (WGS) entry which is preliminary data.</text>
</comment>
<proteinExistence type="inferred from homology"/>
<feature type="domain" description="Type II secretion system protein GspF" evidence="8">
    <location>
        <begin position="220"/>
        <end position="342"/>
    </location>
</feature>
<keyword evidence="4 7" id="KW-0812">Transmembrane</keyword>
<gene>
    <name evidence="9" type="ORF">BN983_02606</name>
</gene>
<comment type="subcellular location">
    <subcellularLocation>
        <location evidence="1">Cell membrane</location>
        <topology evidence="1">Multi-pass membrane protein</topology>
    </subcellularLocation>
</comment>
<name>A0A024P7K5_9BACI</name>
<dbReference type="AlphaFoldDB" id="A0A024P7K5"/>
<accession>A0A024P7K5</accession>
<dbReference type="GO" id="GO:0005886">
    <property type="term" value="C:plasma membrane"/>
    <property type="evidence" value="ECO:0007669"/>
    <property type="project" value="UniProtKB-SubCell"/>
</dbReference>
<evidence type="ECO:0000256" key="7">
    <source>
        <dbReference type="SAM" id="Phobius"/>
    </source>
</evidence>
<evidence type="ECO:0000256" key="2">
    <source>
        <dbReference type="ARBA" id="ARBA00005745"/>
    </source>
</evidence>
<organism evidence="9 10">
    <name type="scientific">Halobacillus karajensis</name>
    <dbReference type="NCBI Taxonomy" id="195088"/>
    <lineage>
        <taxon>Bacteria</taxon>
        <taxon>Bacillati</taxon>
        <taxon>Bacillota</taxon>
        <taxon>Bacilli</taxon>
        <taxon>Bacillales</taxon>
        <taxon>Bacillaceae</taxon>
        <taxon>Halobacillus</taxon>
    </lineage>
</organism>
<dbReference type="InterPro" id="IPR042094">
    <property type="entry name" value="T2SS_GspF_sf"/>
</dbReference>
<evidence type="ECO:0000256" key="1">
    <source>
        <dbReference type="ARBA" id="ARBA00004651"/>
    </source>
</evidence>
<evidence type="ECO:0000256" key="3">
    <source>
        <dbReference type="ARBA" id="ARBA00022475"/>
    </source>
</evidence>
<keyword evidence="6 7" id="KW-0472">Membrane</keyword>
<keyword evidence="5 7" id="KW-1133">Transmembrane helix</keyword>
<reference evidence="9 10" key="2">
    <citation type="submission" date="2014-05" db="EMBL/GenBank/DDBJ databases">
        <title>Draft genome sequence of Halobacillus karajensis HK-03.</title>
        <authorList>
            <person name="Khelaifia S."/>
            <person name="Croce O."/>
            <person name="Lagier J.C."/>
            <person name="Raoult D."/>
        </authorList>
    </citation>
    <scope>NUCLEOTIDE SEQUENCE [LARGE SCALE GENOMIC DNA]</scope>
    <source>
        <strain evidence="9 10">HD-03</strain>
    </source>
</reference>
<feature type="transmembrane region" description="Helical" evidence="7">
    <location>
        <begin position="168"/>
        <end position="190"/>
    </location>
</feature>
<dbReference type="Pfam" id="PF00482">
    <property type="entry name" value="T2SSF"/>
    <property type="match status" value="2"/>
</dbReference>
<evidence type="ECO:0000256" key="6">
    <source>
        <dbReference type="ARBA" id="ARBA00023136"/>
    </source>
</evidence>
<evidence type="ECO:0000256" key="4">
    <source>
        <dbReference type="ARBA" id="ARBA00022692"/>
    </source>
</evidence>
<reference evidence="10" key="1">
    <citation type="submission" date="2014-03" db="EMBL/GenBank/DDBJ databases">
        <authorList>
            <person name="Urmite Genomes U."/>
        </authorList>
    </citation>
    <scope>NUCLEOTIDE SEQUENCE [LARGE SCALE GENOMIC DNA]</scope>
    <source>
        <strain evidence="10">HD-03</strain>
    </source>
</reference>
<dbReference type="PANTHER" id="PTHR30012:SF0">
    <property type="entry name" value="TYPE II SECRETION SYSTEM PROTEIN F-RELATED"/>
    <property type="match status" value="1"/>
</dbReference>
<evidence type="ECO:0000256" key="5">
    <source>
        <dbReference type="ARBA" id="ARBA00022989"/>
    </source>
</evidence>
<evidence type="ECO:0000313" key="9">
    <source>
        <dbReference type="EMBL" id="CDQ24332.1"/>
    </source>
</evidence>
<dbReference type="Proteomes" id="UP000028868">
    <property type="component" value="Unassembled WGS sequence"/>
</dbReference>
<evidence type="ECO:0000313" key="10">
    <source>
        <dbReference type="Proteomes" id="UP000028868"/>
    </source>
</evidence>